<keyword evidence="3" id="KW-0255">Endonuclease</keyword>
<dbReference type="STRING" id="1231623.Tasa_048_039"/>
<evidence type="ECO:0000256" key="4">
    <source>
        <dbReference type="ARBA" id="ARBA00022801"/>
    </source>
</evidence>
<organism evidence="8 9">
    <name type="scientific">Tanticharoenia sakaeratensis NBRC 103193</name>
    <dbReference type="NCBI Taxonomy" id="1231623"/>
    <lineage>
        <taxon>Bacteria</taxon>
        <taxon>Pseudomonadati</taxon>
        <taxon>Pseudomonadota</taxon>
        <taxon>Alphaproteobacteria</taxon>
        <taxon>Acetobacterales</taxon>
        <taxon>Acetobacteraceae</taxon>
        <taxon>Tanticharoenia</taxon>
    </lineage>
</organism>
<dbReference type="Pfam" id="PF02265">
    <property type="entry name" value="S1-P1_nuclease"/>
    <property type="match status" value="1"/>
</dbReference>
<evidence type="ECO:0000256" key="5">
    <source>
        <dbReference type="ARBA" id="ARBA00023157"/>
    </source>
</evidence>
<dbReference type="GO" id="GO:0003676">
    <property type="term" value="F:nucleic acid binding"/>
    <property type="evidence" value="ECO:0007669"/>
    <property type="project" value="InterPro"/>
</dbReference>
<dbReference type="Gene3D" id="1.10.575.10">
    <property type="entry name" value="P1 Nuclease"/>
    <property type="match status" value="1"/>
</dbReference>
<evidence type="ECO:0000256" key="6">
    <source>
        <dbReference type="ARBA" id="ARBA00023180"/>
    </source>
</evidence>
<dbReference type="SUPFAM" id="SSF48537">
    <property type="entry name" value="Phospholipase C/P1 nuclease"/>
    <property type="match status" value="1"/>
</dbReference>
<reference evidence="8 9" key="1">
    <citation type="submission" date="2012-10" db="EMBL/GenBank/DDBJ databases">
        <title>Genome sequencing of Tanticharoenia sakaeratensis NBRC 103193.</title>
        <authorList>
            <person name="Azuma Y."/>
            <person name="Hadano H."/>
            <person name="Hirakawa H."/>
            <person name="Matsushita K."/>
        </authorList>
    </citation>
    <scope>NUCLEOTIDE SEQUENCE [LARGE SCALE GENOMIC DNA]</scope>
    <source>
        <strain evidence="8 9">NBRC 103193</strain>
    </source>
</reference>
<dbReference type="AlphaFoldDB" id="A0A0D6MP17"/>
<name>A0A0D6MP17_9PROT</name>
<keyword evidence="7" id="KW-0732">Signal</keyword>
<dbReference type="EMBL" id="BALE01000048">
    <property type="protein sequence ID" value="GAN55414.1"/>
    <property type="molecule type" value="Genomic_DNA"/>
</dbReference>
<protein>
    <submittedName>
        <fullName evidence="8">Nuclease S1</fullName>
    </submittedName>
</protein>
<evidence type="ECO:0000256" key="7">
    <source>
        <dbReference type="SAM" id="SignalP"/>
    </source>
</evidence>
<keyword evidence="4" id="KW-0378">Hydrolase</keyword>
<dbReference type="GO" id="GO:0006308">
    <property type="term" value="P:DNA catabolic process"/>
    <property type="evidence" value="ECO:0007669"/>
    <property type="project" value="InterPro"/>
</dbReference>
<keyword evidence="6" id="KW-0325">Glycoprotein</keyword>
<evidence type="ECO:0000256" key="2">
    <source>
        <dbReference type="ARBA" id="ARBA00022723"/>
    </source>
</evidence>
<evidence type="ECO:0000313" key="8">
    <source>
        <dbReference type="EMBL" id="GAN55414.1"/>
    </source>
</evidence>
<dbReference type="GO" id="GO:0004519">
    <property type="term" value="F:endonuclease activity"/>
    <property type="evidence" value="ECO:0007669"/>
    <property type="project" value="UniProtKB-KW"/>
</dbReference>
<feature type="chain" id="PRO_5002308478" evidence="7">
    <location>
        <begin position="26"/>
        <end position="307"/>
    </location>
</feature>
<dbReference type="InterPro" id="IPR008947">
    <property type="entry name" value="PLipase_C/P1_nuclease_dom_sf"/>
</dbReference>
<evidence type="ECO:0000313" key="9">
    <source>
        <dbReference type="Proteomes" id="UP000032679"/>
    </source>
</evidence>
<accession>A0A0D6MP17</accession>
<keyword evidence="1" id="KW-0540">Nuclease</keyword>
<comment type="caution">
    <text evidence="8">The sequence shown here is derived from an EMBL/GenBank/DDBJ whole genome shotgun (WGS) entry which is preliminary data.</text>
</comment>
<sequence length="307" mass="33066">MTRLRSALALLSGVCALAVSEPAFAWGGYGHAIVADIAETRLTPTAMAGVRHLLALDGERSMDQVASWPDEIGHVPANKGGLPQTLPWHYVDIDVANPAYDAARDCPTGECVAAKLPELIDTLRNPAVPVAKRLIALKWVVHLVGDLHQPLHTSERNDDKGGNAVKLTYYGSDHHGHMNLHSLWDEGVLDHEANLHVGPHYSIDFARARAEAQVLNAHISPEDAADWGRGVGPGNDQAAIIGWINESHVLASKVAYGALPKGNNPDIGDDYSKIAWPVIERRLEQAGVRLAAILNANLTQPVGMTLR</sequence>
<dbReference type="Proteomes" id="UP000032679">
    <property type="component" value="Unassembled WGS sequence"/>
</dbReference>
<dbReference type="CDD" id="cd11010">
    <property type="entry name" value="S1-P1_nuclease"/>
    <property type="match status" value="1"/>
</dbReference>
<keyword evidence="2" id="KW-0479">Metal-binding</keyword>
<proteinExistence type="predicted"/>
<dbReference type="GO" id="GO:0046872">
    <property type="term" value="F:metal ion binding"/>
    <property type="evidence" value="ECO:0007669"/>
    <property type="project" value="UniProtKB-KW"/>
</dbReference>
<feature type="signal peptide" evidence="7">
    <location>
        <begin position="1"/>
        <end position="25"/>
    </location>
</feature>
<dbReference type="OrthoDB" id="267579at2"/>
<gene>
    <name evidence="8" type="ORF">Tasa_048_039</name>
</gene>
<dbReference type="PANTHER" id="PTHR33146">
    <property type="entry name" value="ENDONUCLEASE 4"/>
    <property type="match status" value="1"/>
</dbReference>
<dbReference type="PANTHER" id="PTHR33146:SF26">
    <property type="entry name" value="ENDONUCLEASE 4"/>
    <property type="match status" value="1"/>
</dbReference>
<keyword evidence="5" id="KW-1015">Disulfide bond</keyword>
<dbReference type="GO" id="GO:0016788">
    <property type="term" value="F:hydrolase activity, acting on ester bonds"/>
    <property type="evidence" value="ECO:0007669"/>
    <property type="project" value="InterPro"/>
</dbReference>
<dbReference type="InterPro" id="IPR003154">
    <property type="entry name" value="S1/P1nuclease"/>
</dbReference>
<keyword evidence="9" id="KW-1185">Reference proteome</keyword>
<evidence type="ECO:0000256" key="1">
    <source>
        <dbReference type="ARBA" id="ARBA00022722"/>
    </source>
</evidence>
<evidence type="ECO:0000256" key="3">
    <source>
        <dbReference type="ARBA" id="ARBA00022759"/>
    </source>
</evidence>
<dbReference type="RefSeq" id="WP_048850549.1">
    <property type="nucleotide sequence ID" value="NZ_BALE01000048.1"/>
</dbReference>